<evidence type="ECO:0000256" key="6">
    <source>
        <dbReference type="ARBA" id="ARBA00022833"/>
    </source>
</evidence>
<dbReference type="HAMAP" id="MF_00041">
    <property type="entry name" value="Cys_tRNA_synth"/>
    <property type="match status" value="1"/>
</dbReference>
<evidence type="ECO:0000256" key="1">
    <source>
        <dbReference type="ARBA" id="ARBA00001947"/>
    </source>
</evidence>
<dbReference type="OrthoDB" id="438179at2759"/>
<evidence type="ECO:0000256" key="10">
    <source>
        <dbReference type="ARBA" id="ARBA00031499"/>
    </source>
</evidence>
<dbReference type="SUPFAM" id="SSF52374">
    <property type="entry name" value="Nucleotidylyl transferase"/>
    <property type="match status" value="1"/>
</dbReference>
<evidence type="ECO:0000313" key="14">
    <source>
        <dbReference type="EMBL" id="MBW11834.1"/>
    </source>
</evidence>
<evidence type="ECO:0000256" key="2">
    <source>
        <dbReference type="ARBA" id="ARBA00012832"/>
    </source>
</evidence>
<dbReference type="Pfam" id="PF01406">
    <property type="entry name" value="tRNA-synt_1e"/>
    <property type="match status" value="1"/>
</dbReference>
<keyword evidence="7" id="KW-0067">ATP-binding</keyword>
<keyword evidence="3 14" id="KW-0436">Ligase</keyword>
<gene>
    <name evidence="14" type="primary">Aats-cys_2</name>
</gene>
<dbReference type="GO" id="GO:0004817">
    <property type="term" value="F:cysteine-tRNA ligase activity"/>
    <property type="evidence" value="ECO:0007669"/>
    <property type="project" value="UniProtKB-EC"/>
</dbReference>
<comment type="cofactor">
    <cofactor evidence="1">
        <name>Zn(2+)</name>
        <dbReference type="ChEBI" id="CHEBI:29105"/>
    </cofactor>
</comment>
<dbReference type="NCBIfam" id="TIGR00435">
    <property type="entry name" value="cysS"/>
    <property type="match status" value="1"/>
</dbReference>
<name>A0A2H8TCI8_9HEMI</name>
<dbReference type="GO" id="GO:0005524">
    <property type="term" value="F:ATP binding"/>
    <property type="evidence" value="ECO:0007669"/>
    <property type="project" value="UniProtKB-KW"/>
</dbReference>
<keyword evidence="8" id="KW-0648">Protein biosynthesis</keyword>
<keyword evidence="4" id="KW-0479">Metal-binding</keyword>
<dbReference type="EC" id="6.1.1.16" evidence="2"/>
<dbReference type="Gene3D" id="3.40.50.620">
    <property type="entry name" value="HUPs"/>
    <property type="match status" value="1"/>
</dbReference>
<evidence type="ECO:0000256" key="8">
    <source>
        <dbReference type="ARBA" id="ARBA00022917"/>
    </source>
</evidence>
<sequence length="725" mass="82626">MATTKRCQPAWSCDKTSNTPCLKLFNSLTRKKEIFIPKNENKVHWYSCGPTVYDASHMGHARSYITFDILRRVLKDYFHYDVEYVMNITDIDDKIIKRARQLHLFEEYVKTVTDKQIVQKDILLALGDLKKDIEQMDSDKKVMTLKAIEKVTSVSQLIEGSSLDDIKLALHEIKDSFGAYLDTLNSADVPDNAIFESLPRYWESNFHSNMASLNILPPDKLSRVSEYIPETIAYIETIIKNGYAYESNGSVYFDVAAFDSQPIHHYAKLVPEAYGDSKSLQDGEGDLSTNAVNEKRSPNDFALWKKSKKGEPWWDSSWGKGRPGWHIECSVMASCILGQTLDIHTGGIDLKFPHHDNEIAQAEAYYNNKEWVRYFLHSGHLTISGCKMSKSLKNFITIEDALKKNTSRQLRLAFLLHSWKDTLDYSESTMESAMACEKLLNEFFLNVKHITRRNDVNKLAIGYSKWSTSEIELSNKFSLCKSNVHAALCDNIDTKTVLEAIRECISACNIYLRDCDSSAVNHSLLLNIAKYITEILKVFGIKTADEIGFPVSEESSSNDVETIVTPYLNILSDFRDSVRAIARSICSKDILILCDKLRDEILPDNGVRLEDIDGKPTAIKFVGREAILRERKAKAKAEAEKLAEKEKKKKEQDEARAKKEELKKIHPKDLFKLETDKYSEFDENGLPTIDSQGNKISKGLTKKLQKIQSNHATLHKEYLESIDKI</sequence>
<evidence type="ECO:0000256" key="9">
    <source>
        <dbReference type="ARBA" id="ARBA00023146"/>
    </source>
</evidence>
<evidence type="ECO:0000259" key="13">
    <source>
        <dbReference type="Pfam" id="PF01406"/>
    </source>
</evidence>
<dbReference type="InterPro" id="IPR032678">
    <property type="entry name" value="tRNA-synt_1_cat_dom"/>
</dbReference>
<reference evidence="14" key="1">
    <citation type="submission" date="2017-10" db="EMBL/GenBank/DDBJ databases">
        <title>Transcriptome Assembly of Sugarcane Aphid Adults.</title>
        <authorList>
            <person name="Scully E.D."/>
            <person name="Palmer N.A."/>
            <person name="Geib S.M."/>
            <person name="Sarath G."/>
            <person name="Sattler S.E."/>
        </authorList>
    </citation>
    <scope>NUCLEOTIDE SEQUENCE</scope>
    <source>
        <tissue evidence="14">Whole body</tissue>
    </source>
</reference>
<evidence type="ECO:0000256" key="3">
    <source>
        <dbReference type="ARBA" id="ARBA00022598"/>
    </source>
</evidence>
<dbReference type="InterPro" id="IPR014729">
    <property type="entry name" value="Rossmann-like_a/b/a_fold"/>
</dbReference>
<evidence type="ECO:0000256" key="4">
    <source>
        <dbReference type="ARBA" id="ARBA00022723"/>
    </source>
</evidence>
<keyword evidence="6" id="KW-0862">Zinc</keyword>
<dbReference type="GO" id="GO:0005737">
    <property type="term" value="C:cytoplasm"/>
    <property type="evidence" value="ECO:0007669"/>
    <property type="project" value="TreeGrafter"/>
</dbReference>
<dbReference type="EMBL" id="GFXV01000029">
    <property type="protein sequence ID" value="MBW11834.1"/>
    <property type="molecule type" value="Transcribed_RNA"/>
</dbReference>
<dbReference type="GO" id="GO:0046872">
    <property type="term" value="F:metal ion binding"/>
    <property type="evidence" value="ECO:0007669"/>
    <property type="project" value="UniProtKB-KW"/>
</dbReference>
<feature type="domain" description="tRNA synthetases class I catalytic" evidence="13">
    <location>
        <begin position="37"/>
        <end position="434"/>
    </location>
</feature>
<evidence type="ECO:0000256" key="7">
    <source>
        <dbReference type="ARBA" id="ARBA00022840"/>
    </source>
</evidence>
<dbReference type="InterPro" id="IPR009080">
    <property type="entry name" value="tRNAsynth_Ia_anticodon-bd"/>
</dbReference>
<dbReference type="InterPro" id="IPR024909">
    <property type="entry name" value="Cys-tRNA/MSH_ligase"/>
</dbReference>
<feature type="coiled-coil region" evidence="12">
    <location>
        <begin position="625"/>
        <end position="665"/>
    </location>
</feature>
<dbReference type="PRINTS" id="PR00983">
    <property type="entry name" value="TRNASYNTHCYS"/>
</dbReference>
<accession>A0A2H8TCI8</accession>
<evidence type="ECO:0000256" key="12">
    <source>
        <dbReference type="SAM" id="Coils"/>
    </source>
</evidence>
<organism evidence="14">
    <name type="scientific">Melanaphis sacchari</name>
    <dbReference type="NCBI Taxonomy" id="742174"/>
    <lineage>
        <taxon>Eukaryota</taxon>
        <taxon>Metazoa</taxon>
        <taxon>Ecdysozoa</taxon>
        <taxon>Arthropoda</taxon>
        <taxon>Hexapoda</taxon>
        <taxon>Insecta</taxon>
        <taxon>Pterygota</taxon>
        <taxon>Neoptera</taxon>
        <taxon>Paraneoptera</taxon>
        <taxon>Hemiptera</taxon>
        <taxon>Sternorrhyncha</taxon>
        <taxon>Aphidomorpha</taxon>
        <taxon>Aphidoidea</taxon>
        <taxon>Aphididae</taxon>
        <taxon>Aphidini</taxon>
        <taxon>Melanaphis</taxon>
    </lineage>
</organism>
<dbReference type="InterPro" id="IPR015803">
    <property type="entry name" value="Cys-tRNA-ligase"/>
</dbReference>
<protein>
    <recommendedName>
        <fullName evidence="11">Cysteine--tRNA ligase, cytoplasmic</fullName>
        <ecNumber evidence="2">6.1.1.16</ecNumber>
    </recommendedName>
    <alternativeName>
        <fullName evidence="10">Cysteinyl-tRNA synthetase</fullName>
    </alternativeName>
</protein>
<dbReference type="GO" id="GO:0006423">
    <property type="term" value="P:cysteinyl-tRNA aminoacylation"/>
    <property type="evidence" value="ECO:0007669"/>
    <property type="project" value="InterPro"/>
</dbReference>
<dbReference type="AlphaFoldDB" id="A0A2H8TCI8"/>
<evidence type="ECO:0000256" key="5">
    <source>
        <dbReference type="ARBA" id="ARBA00022741"/>
    </source>
</evidence>
<dbReference type="PANTHER" id="PTHR10890">
    <property type="entry name" value="CYSTEINYL-TRNA SYNTHETASE"/>
    <property type="match status" value="1"/>
</dbReference>
<dbReference type="CDD" id="cd00672">
    <property type="entry name" value="CysRS_core"/>
    <property type="match status" value="1"/>
</dbReference>
<keyword evidence="9" id="KW-0030">Aminoacyl-tRNA synthetase</keyword>
<dbReference type="SUPFAM" id="SSF47323">
    <property type="entry name" value="Anticodon-binding domain of a subclass of class I aminoacyl-tRNA synthetases"/>
    <property type="match status" value="1"/>
</dbReference>
<dbReference type="PANTHER" id="PTHR10890:SF3">
    <property type="entry name" value="CYSTEINE--TRNA LIGASE, CYTOPLASMIC"/>
    <property type="match status" value="1"/>
</dbReference>
<keyword evidence="5" id="KW-0547">Nucleotide-binding</keyword>
<evidence type="ECO:0000256" key="11">
    <source>
        <dbReference type="ARBA" id="ARBA00039362"/>
    </source>
</evidence>
<proteinExistence type="inferred from homology"/>
<keyword evidence="12" id="KW-0175">Coiled coil</keyword>